<dbReference type="InterPro" id="IPR000210">
    <property type="entry name" value="BTB/POZ_dom"/>
</dbReference>
<feature type="non-terminal residue" evidence="4">
    <location>
        <position position="1"/>
    </location>
</feature>
<feature type="non-terminal residue" evidence="4">
    <location>
        <position position="314"/>
    </location>
</feature>
<keyword evidence="5" id="KW-1185">Reference proteome</keyword>
<evidence type="ECO:0000256" key="1">
    <source>
        <dbReference type="ARBA" id="ARBA00004906"/>
    </source>
</evidence>
<feature type="domain" description="MATH" evidence="3">
    <location>
        <begin position="24"/>
        <end position="152"/>
    </location>
</feature>
<evidence type="ECO:0000256" key="2">
    <source>
        <dbReference type="ARBA" id="ARBA00010846"/>
    </source>
</evidence>
<dbReference type="InterPro" id="IPR056423">
    <property type="entry name" value="BACK_BPM_SPOP"/>
</dbReference>
<dbReference type="GO" id="GO:0016567">
    <property type="term" value="P:protein ubiquitination"/>
    <property type="evidence" value="ECO:0007669"/>
    <property type="project" value="InterPro"/>
</dbReference>
<comment type="similarity">
    <text evidence="2">Belongs to the Tdpoz family.</text>
</comment>
<dbReference type="PANTHER" id="PTHR26379:SF474">
    <property type="entry name" value="OS08G0228200 PROTEIN"/>
    <property type="match status" value="1"/>
</dbReference>
<gene>
    <name evidence="4" type="ORF">EJB05_08955</name>
</gene>
<evidence type="ECO:0000259" key="3">
    <source>
        <dbReference type="PROSITE" id="PS50144"/>
    </source>
</evidence>
<dbReference type="InterPro" id="IPR002083">
    <property type="entry name" value="MATH/TRAF_dom"/>
</dbReference>
<organism evidence="4 5">
    <name type="scientific">Eragrostis curvula</name>
    <name type="common">weeping love grass</name>
    <dbReference type="NCBI Taxonomy" id="38414"/>
    <lineage>
        <taxon>Eukaryota</taxon>
        <taxon>Viridiplantae</taxon>
        <taxon>Streptophyta</taxon>
        <taxon>Embryophyta</taxon>
        <taxon>Tracheophyta</taxon>
        <taxon>Spermatophyta</taxon>
        <taxon>Magnoliopsida</taxon>
        <taxon>Liliopsida</taxon>
        <taxon>Poales</taxon>
        <taxon>Poaceae</taxon>
        <taxon>PACMAD clade</taxon>
        <taxon>Chloridoideae</taxon>
        <taxon>Eragrostideae</taxon>
        <taxon>Eragrostidinae</taxon>
        <taxon>Eragrostis</taxon>
    </lineage>
</organism>
<dbReference type="Gene3D" id="3.30.710.10">
    <property type="entry name" value="Potassium Channel Kv1.1, Chain A"/>
    <property type="match status" value="1"/>
</dbReference>
<proteinExistence type="inferred from homology"/>
<comment type="pathway">
    <text evidence="1">Protein modification; protein ubiquitination.</text>
</comment>
<dbReference type="InterPro" id="IPR011333">
    <property type="entry name" value="SKP1/BTB/POZ_sf"/>
</dbReference>
<accession>A0A5J9W3P1</accession>
<evidence type="ECO:0000313" key="5">
    <source>
        <dbReference type="Proteomes" id="UP000324897"/>
    </source>
</evidence>
<dbReference type="PANTHER" id="PTHR26379">
    <property type="entry name" value="BTB/POZ AND MATH DOMAIN-CONTAINING PROTEIN 1"/>
    <property type="match status" value="1"/>
</dbReference>
<evidence type="ECO:0000313" key="4">
    <source>
        <dbReference type="EMBL" id="TVU42543.1"/>
    </source>
</evidence>
<dbReference type="EMBL" id="RWGY01000005">
    <property type="protein sequence ID" value="TVU42543.1"/>
    <property type="molecule type" value="Genomic_DNA"/>
</dbReference>
<dbReference type="Pfam" id="PF22486">
    <property type="entry name" value="MATH_2"/>
    <property type="match status" value="1"/>
</dbReference>
<dbReference type="AlphaFoldDB" id="A0A5J9W3P1"/>
<protein>
    <recommendedName>
        <fullName evidence="3">MATH domain-containing protein</fullName>
    </recommendedName>
</protein>
<comment type="caution">
    <text evidence="4">The sequence shown here is derived from an EMBL/GenBank/DDBJ whole genome shotgun (WGS) entry which is preliminary data.</text>
</comment>
<sequence length="314" mass="35139">MAEASQESLTATRTASRCTAQTTRGTHIFEINGYSLHKGIGNGKFIRSAAFNVGGYSWCIRRKHRQSTDYISVFLQLLSQKAPVRANFNFGLVDWTTGSPTSILRDSDMSKFSTVPNAEIIQTWGIRKFMKKSDLEASAYLQDDCLVIHCDITIVKEPQVAQTAVIEVRVPPSDLTDDFGKLEFITIEDMQPGVFKALLHFMYTDSLPDIEDIELDEIQEDEDVVKHLLVAADKYALERLKLVCTDMLCRSLNLRTVVTTLALAELHSCSQLKDACVEYIMTSGKIGHVVASPGYQLLKKECPTLFVSLWEKAT</sequence>
<dbReference type="CDD" id="cd00121">
    <property type="entry name" value="MATH"/>
    <property type="match status" value="1"/>
</dbReference>
<name>A0A5J9W3P1_9POAL</name>
<dbReference type="Pfam" id="PF00651">
    <property type="entry name" value="BTB"/>
    <property type="match status" value="1"/>
</dbReference>
<reference evidence="4 5" key="1">
    <citation type="journal article" date="2019" name="Sci. Rep.">
        <title>A high-quality genome of Eragrostis curvula grass provides insights into Poaceae evolution and supports new strategies to enhance forage quality.</title>
        <authorList>
            <person name="Carballo J."/>
            <person name="Santos B.A.C.M."/>
            <person name="Zappacosta D."/>
            <person name="Garbus I."/>
            <person name="Selva J.P."/>
            <person name="Gallo C.A."/>
            <person name="Diaz A."/>
            <person name="Albertini E."/>
            <person name="Caccamo M."/>
            <person name="Echenique V."/>
        </authorList>
    </citation>
    <scope>NUCLEOTIDE SEQUENCE [LARGE SCALE GENOMIC DNA]</scope>
    <source>
        <strain evidence="5">cv. Victoria</strain>
        <tissue evidence="4">Leaf</tissue>
    </source>
</reference>
<dbReference type="Gramene" id="TVU42543">
    <property type="protein sequence ID" value="TVU42543"/>
    <property type="gene ID" value="EJB05_08955"/>
</dbReference>
<dbReference type="SUPFAM" id="SSF49599">
    <property type="entry name" value="TRAF domain-like"/>
    <property type="match status" value="1"/>
</dbReference>
<dbReference type="OrthoDB" id="1883087at2759"/>
<dbReference type="Pfam" id="PF24570">
    <property type="entry name" value="BACK_BPM_SPOP"/>
    <property type="match status" value="1"/>
</dbReference>
<dbReference type="Proteomes" id="UP000324897">
    <property type="component" value="Unassembled WGS sequence"/>
</dbReference>
<dbReference type="SMART" id="SM00225">
    <property type="entry name" value="BTB"/>
    <property type="match status" value="1"/>
</dbReference>
<dbReference type="Gene3D" id="2.60.210.10">
    <property type="entry name" value="Apoptosis, Tumor Necrosis Factor Receptor Associated Protein 2, Chain A"/>
    <property type="match status" value="1"/>
</dbReference>
<dbReference type="InterPro" id="IPR008974">
    <property type="entry name" value="TRAF-like"/>
</dbReference>
<dbReference type="InterPro" id="IPR045005">
    <property type="entry name" value="BPM1-6"/>
</dbReference>
<dbReference type="PROSITE" id="PS50144">
    <property type="entry name" value="MATH"/>
    <property type="match status" value="1"/>
</dbReference>
<dbReference type="SUPFAM" id="SSF54695">
    <property type="entry name" value="POZ domain"/>
    <property type="match status" value="1"/>
</dbReference>
<dbReference type="Gene3D" id="1.25.40.420">
    <property type="match status" value="1"/>
</dbReference>